<evidence type="ECO:0000256" key="1">
    <source>
        <dbReference type="ARBA" id="ARBA00006739"/>
    </source>
</evidence>
<protein>
    <submittedName>
        <fullName evidence="5">Glycosyltransferase family 2 protein</fullName>
    </submittedName>
</protein>
<comment type="caution">
    <text evidence="5">The sequence shown here is derived from an EMBL/GenBank/DDBJ whole genome shotgun (WGS) entry which is preliminary data.</text>
</comment>
<accession>A0A3E4L0W2</accession>
<feature type="transmembrane region" description="Helical" evidence="4">
    <location>
        <begin position="6"/>
        <end position="25"/>
    </location>
</feature>
<name>A0A3E4L0W2_9BACE</name>
<dbReference type="PANTHER" id="PTHR43630:SF1">
    <property type="entry name" value="POLY-BETA-1,6-N-ACETYL-D-GLUCOSAMINE SYNTHASE"/>
    <property type="match status" value="1"/>
</dbReference>
<dbReference type="EMBL" id="QRWT01000003">
    <property type="protein sequence ID" value="RGT55881.1"/>
    <property type="molecule type" value="Genomic_DNA"/>
</dbReference>
<keyword evidence="4" id="KW-0472">Membrane</keyword>
<dbReference type="PANTHER" id="PTHR43630">
    <property type="entry name" value="POLY-BETA-1,6-N-ACETYL-D-GLUCOSAMINE SYNTHASE"/>
    <property type="match status" value="1"/>
</dbReference>
<dbReference type="GO" id="GO:0016757">
    <property type="term" value="F:glycosyltransferase activity"/>
    <property type="evidence" value="ECO:0007669"/>
    <property type="project" value="UniProtKB-KW"/>
</dbReference>
<evidence type="ECO:0000313" key="6">
    <source>
        <dbReference type="Proteomes" id="UP000284772"/>
    </source>
</evidence>
<dbReference type="InterPro" id="IPR029044">
    <property type="entry name" value="Nucleotide-diphossugar_trans"/>
</dbReference>
<dbReference type="Gene3D" id="3.90.550.10">
    <property type="entry name" value="Spore Coat Polysaccharide Biosynthesis Protein SpsA, Chain A"/>
    <property type="match status" value="1"/>
</dbReference>
<dbReference type="Pfam" id="PF13641">
    <property type="entry name" value="Glyco_tranf_2_3"/>
    <property type="match status" value="1"/>
</dbReference>
<keyword evidence="4" id="KW-1133">Transmembrane helix</keyword>
<proteinExistence type="inferred from homology"/>
<evidence type="ECO:0000256" key="3">
    <source>
        <dbReference type="ARBA" id="ARBA00022679"/>
    </source>
</evidence>
<feature type="transmembrane region" description="Helical" evidence="4">
    <location>
        <begin position="304"/>
        <end position="323"/>
    </location>
</feature>
<sequence>MEQILLILDWVLYVLFAINILYLLVYSLASLRRDMPVPPPATRYKRFAILIPAYREDVVIHECVRSCLDQDYPVDQFDIVVISDHMKPETNASLSALPIRLVEVHFEHSTKSKALNAAMAAIGDDYDVALILDADNVIPYTYLNDINDLYACSGVEIVQTHRVAKNLNSDMALLDAMSEEINNTIFRLGHAKLGMSAALIGSGMAFRYDLFRDTMANIKAVGGFDRELELTLLYQGKHFHYLPETFVFDEKVQNTNDFSRQRRRWLSAQWHYCRVFARYLFKAIAARNWDFCDKLFQQLSIPRLLLLGFTFFLAFICSFYNFYWSIKWWGIFLLLVVALLTAVPRRFCTSRLAMAFQKLPYTFWLMATNIFKLRGANKRFIHTSHGITKQK</sequence>
<evidence type="ECO:0000256" key="4">
    <source>
        <dbReference type="SAM" id="Phobius"/>
    </source>
</evidence>
<gene>
    <name evidence="5" type="ORF">DWX27_06070</name>
</gene>
<dbReference type="SUPFAM" id="SSF53448">
    <property type="entry name" value="Nucleotide-diphospho-sugar transferases"/>
    <property type="match status" value="1"/>
</dbReference>
<keyword evidence="2" id="KW-0328">Glycosyltransferase</keyword>
<evidence type="ECO:0000313" key="5">
    <source>
        <dbReference type="EMBL" id="RGT55881.1"/>
    </source>
</evidence>
<keyword evidence="3" id="KW-0808">Transferase</keyword>
<feature type="transmembrane region" description="Helical" evidence="4">
    <location>
        <begin position="329"/>
        <end position="348"/>
    </location>
</feature>
<comment type="similarity">
    <text evidence="1">Belongs to the glycosyltransferase 2 family.</text>
</comment>
<dbReference type="Proteomes" id="UP000284772">
    <property type="component" value="Unassembled WGS sequence"/>
</dbReference>
<dbReference type="RefSeq" id="WP_115503444.1">
    <property type="nucleotide sequence ID" value="NZ_CABMMK010000006.1"/>
</dbReference>
<dbReference type="CDD" id="cd06423">
    <property type="entry name" value="CESA_like"/>
    <property type="match status" value="1"/>
</dbReference>
<evidence type="ECO:0000256" key="2">
    <source>
        <dbReference type="ARBA" id="ARBA00022676"/>
    </source>
</evidence>
<reference evidence="5 6" key="1">
    <citation type="submission" date="2018-08" db="EMBL/GenBank/DDBJ databases">
        <title>A genome reference for cultivated species of the human gut microbiota.</title>
        <authorList>
            <person name="Zou Y."/>
            <person name="Xue W."/>
            <person name="Luo G."/>
        </authorList>
    </citation>
    <scope>NUCLEOTIDE SEQUENCE [LARGE SCALE GENOMIC DNA]</scope>
    <source>
        <strain evidence="5 6">AF19-10AC</strain>
    </source>
</reference>
<keyword evidence="4" id="KW-0812">Transmembrane</keyword>
<dbReference type="AlphaFoldDB" id="A0A3E4L0W2"/>
<organism evidence="5 6">
    <name type="scientific">Bacteroides intestinalis</name>
    <dbReference type="NCBI Taxonomy" id="329854"/>
    <lineage>
        <taxon>Bacteria</taxon>
        <taxon>Pseudomonadati</taxon>
        <taxon>Bacteroidota</taxon>
        <taxon>Bacteroidia</taxon>
        <taxon>Bacteroidales</taxon>
        <taxon>Bacteroidaceae</taxon>
        <taxon>Bacteroides</taxon>
    </lineage>
</organism>